<comment type="caution">
    <text evidence="1">The sequence shown here is derived from an EMBL/GenBank/DDBJ whole genome shotgun (WGS) entry which is preliminary data.</text>
</comment>
<keyword evidence="2" id="KW-1185">Reference proteome</keyword>
<evidence type="ECO:0000313" key="1">
    <source>
        <dbReference type="EMBL" id="PON38575.1"/>
    </source>
</evidence>
<dbReference type="EMBL" id="JXTB01000491">
    <property type="protein sequence ID" value="PON38575.1"/>
    <property type="molecule type" value="Genomic_DNA"/>
</dbReference>
<reference evidence="2" key="1">
    <citation type="submission" date="2016-06" db="EMBL/GenBank/DDBJ databases">
        <title>Parallel loss of symbiosis genes in relatives of nitrogen-fixing non-legume Parasponia.</title>
        <authorList>
            <person name="Van Velzen R."/>
            <person name="Holmer R."/>
            <person name="Bu F."/>
            <person name="Rutten L."/>
            <person name="Van Zeijl A."/>
            <person name="Liu W."/>
            <person name="Santuari L."/>
            <person name="Cao Q."/>
            <person name="Sharma T."/>
            <person name="Shen D."/>
            <person name="Roswanjaya Y."/>
            <person name="Wardhani T."/>
            <person name="Kalhor M.S."/>
            <person name="Jansen J."/>
            <person name="Van den Hoogen J."/>
            <person name="Gungor B."/>
            <person name="Hartog M."/>
            <person name="Hontelez J."/>
            <person name="Verver J."/>
            <person name="Yang W.-C."/>
            <person name="Schijlen E."/>
            <person name="Repin R."/>
            <person name="Schilthuizen M."/>
            <person name="Schranz E."/>
            <person name="Heidstra R."/>
            <person name="Miyata K."/>
            <person name="Fedorova E."/>
            <person name="Kohlen W."/>
            <person name="Bisseling T."/>
            <person name="Smit S."/>
            <person name="Geurts R."/>
        </authorList>
    </citation>
    <scope>NUCLEOTIDE SEQUENCE [LARGE SCALE GENOMIC DNA]</scope>
    <source>
        <strain evidence="2">cv. WU1-14</strain>
    </source>
</reference>
<gene>
    <name evidence="1" type="ORF">PanWU01x14_311570</name>
</gene>
<proteinExistence type="predicted"/>
<dbReference type="Proteomes" id="UP000237105">
    <property type="component" value="Unassembled WGS sequence"/>
</dbReference>
<dbReference type="AlphaFoldDB" id="A0A2P5APT3"/>
<accession>A0A2P5APT3</accession>
<protein>
    <submittedName>
        <fullName evidence="1">Uncharacterized protein</fullName>
    </submittedName>
</protein>
<sequence>MYSSLRYLGFPPGKLTCAFFGSSVCWQVLLCGGGD</sequence>
<organism evidence="1 2">
    <name type="scientific">Parasponia andersonii</name>
    <name type="common">Sponia andersonii</name>
    <dbReference type="NCBI Taxonomy" id="3476"/>
    <lineage>
        <taxon>Eukaryota</taxon>
        <taxon>Viridiplantae</taxon>
        <taxon>Streptophyta</taxon>
        <taxon>Embryophyta</taxon>
        <taxon>Tracheophyta</taxon>
        <taxon>Spermatophyta</taxon>
        <taxon>Magnoliopsida</taxon>
        <taxon>eudicotyledons</taxon>
        <taxon>Gunneridae</taxon>
        <taxon>Pentapetalae</taxon>
        <taxon>rosids</taxon>
        <taxon>fabids</taxon>
        <taxon>Rosales</taxon>
        <taxon>Cannabaceae</taxon>
        <taxon>Parasponia</taxon>
    </lineage>
</organism>
<evidence type="ECO:0000313" key="2">
    <source>
        <dbReference type="Proteomes" id="UP000237105"/>
    </source>
</evidence>
<dbReference type="OrthoDB" id="10456289at2759"/>
<name>A0A2P5APT3_PARAD</name>